<dbReference type="OMA" id="HDNIANC"/>
<accession>A0AA38GBE2</accession>
<feature type="non-terminal residue" evidence="2">
    <location>
        <position position="169"/>
    </location>
</feature>
<dbReference type="SUPFAM" id="SSF52402">
    <property type="entry name" value="Adenine nucleotide alpha hydrolases-like"/>
    <property type="match status" value="1"/>
</dbReference>
<feature type="domain" description="UspA" evidence="1">
    <location>
        <begin position="2"/>
        <end position="145"/>
    </location>
</feature>
<gene>
    <name evidence="2" type="ORF">KI387_015096</name>
</gene>
<sequence length="169" mass="19065">ERIVVVVEGVEVSRTALLWALQNVVRSGDIITLLHVSPSSETPSGHKKVRKSKMENENQRLSRLKGFHLALSFKDLCDRVPDLKTEIIVTEGNEGPTIVSLVKKIGASALILGLHDQSFCCRILGRKGTSDYCVENSDCRVHAIKHNKRLVKQFFKHYRMASKIKILQY</sequence>
<evidence type="ECO:0000313" key="2">
    <source>
        <dbReference type="EMBL" id="KAH9320457.1"/>
    </source>
</evidence>
<dbReference type="InterPro" id="IPR014729">
    <property type="entry name" value="Rossmann-like_a/b/a_fold"/>
</dbReference>
<dbReference type="PANTHER" id="PTHR47848:SF1">
    <property type="entry name" value="ADENINE NUCLEOTIDE ALPHA HYDROLASES-LIKE SUPERFAMILY PROTEIN"/>
    <property type="match status" value="1"/>
</dbReference>
<dbReference type="AlphaFoldDB" id="A0AA38GBE2"/>
<evidence type="ECO:0000259" key="1">
    <source>
        <dbReference type="Pfam" id="PF00582"/>
    </source>
</evidence>
<keyword evidence="3" id="KW-1185">Reference proteome</keyword>
<reference evidence="2 3" key="1">
    <citation type="journal article" date="2021" name="Nat. Plants">
        <title>The Taxus genome provides insights into paclitaxel biosynthesis.</title>
        <authorList>
            <person name="Xiong X."/>
            <person name="Gou J."/>
            <person name="Liao Q."/>
            <person name="Li Y."/>
            <person name="Zhou Q."/>
            <person name="Bi G."/>
            <person name="Li C."/>
            <person name="Du R."/>
            <person name="Wang X."/>
            <person name="Sun T."/>
            <person name="Guo L."/>
            <person name="Liang H."/>
            <person name="Lu P."/>
            <person name="Wu Y."/>
            <person name="Zhang Z."/>
            <person name="Ro D.K."/>
            <person name="Shang Y."/>
            <person name="Huang S."/>
            <person name="Yan J."/>
        </authorList>
    </citation>
    <scope>NUCLEOTIDE SEQUENCE [LARGE SCALE GENOMIC DNA]</scope>
    <source>
        <strain evidence="2">Ta-2019</strain>
    </source>
</reference>
<dbReference type="Gene3D" id="3.40.50.620">
    <property type="entry name" value="HUPs"/>
    <property type="match status" value="1"/>
</dbReference>
<proteinExistence type="predicted"/>
<dbReference type="CDD" id="cd23659">
    <property type="entry name" value="USP_At3g01520-like"/>
    <property type="match status" value="1"/>
</dbReference>
<name>A0AA38GBE2_TAXCH</name>
<comment type="caution">
    <text evidence="2">The sequence shown here is derived from an EMBL/GenBank/DDBJ whole genome shotgun (WGS) entry which is preliminary data.</text>
</comment>
<dbReference type="EMBL" id="JAHRHJ020000003">
    <property type="protein sequence ID" value="KAH9320457.1"/>
    <property type="molecule type" value="Genomic_DNA"/>
</dbReference>
<protein>
    <recommendedName>
        <fullName evidence="1">UspA domain-containing protein</fullName>
    </recommendedName>
</protein>
<evidence type="ECO:0000313" key="3">
    <source>
        <dbReference type="Proteomes" id="UP000824469"/>
    </source>
</evidence>
<dbReference type="PANTHER" id="PTHR47848">
    <property type="entry name" value="ADENINE NUCLEOTIDE ALPHA HYDROLASES-LIKE SUPERFAMILY PROTEIN"/>
    <property type="match status" value="1"/>
</dbReference>
<dbReference type="InterPro" id="IPR006016">
    <property type="entry name" value="UspA"/>
</dbReference>
<organism evidence="2 3">
    <name type="scientific">Taxus chinensis</name>
    <name type="common">Chinese yew</name>
    <name type="synonym">Taxus wallichiana var. chinensis</name>
    <dbReference type="NCBI Taxonomy" id="29808"/>
    <lineage>
        <taxon>Eukaryota</taxon>
        <taxon>Viridiplantae</taxon>
        <taxon>Streptophyta</taxon>
        <taxon>Embryophyta</taxon>
        <taxon>Tracheophyta</taxon>
        <taxon>Spermatophyta</taxon>
        <taxon>Pinopsida</taxon>
        <taxon>Pinidae</taxon>
        <taxon>Conifers II</taxon>
        <taxon>Cupressales</taxon>
        <taxon>Taxaceae</taxon>
        <taxon>Taxus</taxon>
    </lineage>
</organism>
<dbReference type="Proteomes" id="UP000824469">
    <property type="component" value="Unassembled WGS sequence"/>
</dbReference>
<feature type="non-terminal residue" evidence="2">
    <location>
        <position position="1"/>
    </location>
</feature>
<dbReference type="Pfam" id="PF00582">
    <property type="entry name" value="Usp"/>
    <property type="match status" value="1"/>
</dbReference>